<dbReference type="Proteomes" id="UP001491310">
    <property type="component" value="Unassembled WGS sequence"/>
</dbReference>
<keyword evidence="2" id="KW-0732">Signal</keyword>
<evidence type="ECO:0000256" key="2">
    <source>
        <dbReference type="SAM" id="SignalP"/>
    </source>
</evidence>
<accession>A0ABR2YAY4</accession>
<name>A0ABR2YAY4_9CHLO</name>
<feature type="compositionally biased region" description="Polar residues" evidence="1">
    <location>
        <begin position="236"/>
        <end position="266"/>
    </location>
</feature>
<keyword evidence="4" id="KW-1185">Reference proteome</keyword>
<organism evidence="3 4">
    <name type="scientific">Coccomyxa subellipsoidea</name>
    <dbReference type="NCBI Taxonomy" id="248742"/>
    <lineage>
        <taxon>Eukaryota</taxon>
        <taxon>Viridiplantae</taxon>
        <taxon>Chlorophyta</taxon>
        <taxon>core chlorophytes</taxon>
        <taxon>Trebouxiophyceae</taxon>
        <taxon>Trebouxiophyceae incertae sedis</taxon>
        <taxon>Coccomyxaceae</taxon>
        <taxon>Coccomyxa</taxon>
    </lineage>
</organism>
<evidence type="ECO:0000313" key="3">
    <source>
        <dbReference type="EMBL" id="KAK9901298.1"/>
    </source>
</evidence>
<feature type="signal peptide" evidence="2">
    <location>
        <begin position="1"/>
        <end position="27"/>
    </location>
</feature>
<dbReference type="EMBL" id="JALJOT010000018">
    <property type="protein sequence ID" value="KAK9901298.1"/>
    <property type="molecule type" value="Genomic_DNA"/>
</dbReference>
<evidence type="ECO:0000256" key="1">
    <source>
        <dbReference type="SAM" id="MobiDB-lite"/>
    </source>
</evidence>
<reference evidence="3 4" key="1">
    <citation type="journal article" date="2024" name="Nat. Commun.">
        <title>Phylogenomics reveals the evolutionary origins of lichenization in chlorophyte algae.</title>
        <authorList>
            <person name="Puginier C."/>
            <person name="Libourel C."/>
            <person name="Otte J."/>
            <person name="Skaloud P."/>
            <person name="Haon M."/>
            <person name="Grisel S."/>
            <person name="Petersen M."/>
            <person name="Berrin J.G."/>
            <person name="Delaux P.M."/>
            <person name="Dal Grande F."/>
            <person name="Keller J."/>
        </authorList>
    </citation>
    <scope>NUCLEOTIDE SEQUENCE [LARGE SCALE GENOMIC DNA]</scope>
    <source>
        <strain evidence="3 4">SAG 216-7</strain>
    </source>
</reference>
<protein>
    <submittedName>
        <fullName evidence="3">Uncharacterized protein</fullName>
    </submittedName>
</protein>
<comment type="caution">
    <text evidence="3">The sequence shown here is derived from an EMBL/GenBank/DDBJ whole genome shotgun (WGS) entry which is preliminary data.</text>
</comment>
<sequence>MMLRRGLPAVLTAICLLGFSCSRLADAQNSNAAIAQTLQSASNNPQIAGTSAKTGAAAAPLVSRAAASNQPAATAQSVQPTSLQASDVNNALLQATNIATQVLQNAPPAQAIIPAGTTTTTNSITIPRGQDQSSVTLNPDGVTLNSSPDAPSMTIGNAGVRYNEPEVNPIPEQAAGSLFPGQGLSVVQNHPINDQGTGPAPVSKSNFQPLGTSLGGVTTPAQNAAAALDSMGQGGHNSNKAIGQQQNSNPYFRNANTASTQKTQSYAAQIPANAQGAAADPNAVTLTGPGGNSVSLGRRLLREASLDDL</sequence>
<feature type="chain" id="PRO_5045123877" evidence="2">
    <location>
        <begin position="28"/>
        <end position="309"/>
    </location>
</feature>
<dbReference type="PROSITE" id="PS51257">
    <property type="entry name" value="PROKAR_LIPOPROTEIN"/>
    <property type="match status" value="1"/>
</dbReference>
<feature type="compositionally biased region" description="Low complexity" evidence="1">
    <location>
        <begin position="267"/>
        <end position="283"/>
    </location>
</feature>
<feature type="region of interest" description="Disordered" evidence="1">
    <location>
        <begin position="229"/>
        <end position="295"/>
    </location>
</feature>
<evidence type="ECO:0000313" key="4">
    <source>
        <dbReference type="Proteomes" id="UP001491310"/>
    </source>
</evidence>
<proteinExistence type="predicted"/>
<gene>
    <name evidence="3" type="ORF">WJX75_004635</name>
</gene>